<dbReference type="Proteomes" id="UP001155241">
    <property type="component" value="Unassembled WGS sequence"/>
</dbReference>
<dbReference type="InterPro" id="IPR036514">
    <property type="entry name" value="SGNH_hydro_sf"/>
</dbReference>
<sequence>MDQPRTYLALGDSMSIDDYTEVKGGGAVSQFAKSLGSGWHLDDRTFDGCQMEGVPRDGTGDLITLTIGGNDLLWNKQQYLQEGMEGFAAEHLELLTVIRQRNPEAVLIVGDIYHPDAVLSDEEAAGLAAANEAIRRNSDSVGALLAPIHDTFCGQEAEYLCLNIEPTLAGATVIARLFERAWAQAN</sequence>
<evidence type="ECO:0000259" key="1">
    <source>
        <dbReference type="Pfam" id="PF13472"/>
    </source>
</evidence>
<feature type="domain" description="SGNH hydrolase-type esterase" evidence="1">
    <location>
        <begin position="47"/>
        <end position="158"/>
    </location>
</feature>
<protein>
    <submittedName>
        <fullName evidence="2">SGNH/GDSL hydrolase family protein</fullName>
    </submittedName>
</protein>
<comment type="caution">
    <text evidence="2">The sequence shown here is derived from an EMBL/GenBank/DDBJ whole genome shotgun (WGS) entry which is preliminary data.</text>
</comment>
<gene>
    <name evidence="2" type="ORF">NG895_01095</name>
</gene>
<evidence type="ECO:0000313" key="2">
    <source>
        <dbReference type="EMBL" id="MCO6042492.1"/>
    </source>
</evidence>
<dbReference type="RefSeq" id="WP_252850594.1">
    <property type="nucleotide sequence ID" value="NZ_JAMXLR010000004.1"/>
</dbReference>
<name>A0A9X2JES5_9BACT</name>
<dbReference type="InterPro" id="IPR013830">
    <property type="entry name" value="SGNH_hydro"/>
</dbReference>
<keyword evidence="2" id="KW-0378">Hydrolase</keyword>
<dbReference type="Gene3D" id="3.40.50.1110">
    <property type="entry name" value="SGNH hydrolase"/>
    <property type="match status" value="1"/>
</dbReference>
<dbReference type="SUPFAM" id="SSF52266">
    <property type="entry name" value="SGNH hydrolase"/>
    <property type="match status" value="1"/>
</dbReference>
<dbReference type="CDD" id="cd00229">
    <property type="entry name" value="SGNH_hydrolase"/>
    <property type="match status" value="1"/>
</dbReference>
<proteinExistence type="predicted"/>
<reference evidence="2" key="1">
    <citation type="submission" date="2022-06" db="EMBL/GenBank/DDBJ databases">
        <title>Aeoliella straminimaris, a novel planctomycete from sediments.</title>
        <authorList>
            <person name="Vitorino I.R."/>
            <person name="Lage O.M."/>
        </authorList>
    </citation>
    <scope>NUCLEOTIDE SEQUENCE</scope>
    <source>
        <strain evidence="2">ICT_H6.2</strain>
    </source>
</reference>
<accession>A0A9X2JES5</accession>
<evidence type="ECO:0000313" key="3">
    <source>
        <dbReference type="Proteomes" id="UP001155241"/>
    </source>
</evidence>
<dbReference type="GO" id="GO:0016788">
    <property type="term" value="F:hydrolase activity, acting on ester bonds"/>
    <property type="evidence" value="ECO:0007669"/>
    <property type="project" value="UniProtKB-ARBA"/>
</dbReference>
<dbReference type="EMBL" id="JAMXLR010000004">
    <property type="protein sequence ID" value="MCO6042492.1"/>
    <property type="molecule type" value="Genomic_DNA"/>
</dbReference>
<organism evidence="2 3">
    <name type="scientific">Aeoliella straminimaris</name>
    <dbReference type="NCBI Taxonomy" id="2954799"/>
    <lineage>
        <taxon>Bacteria</taxon>
        <taxon>Pseudomonadati</taxon>
        <taxon>Planctomycetota</taxon>
        <taxon>Planctomycetia</taxon>
        <taxon>Pirellulales</taxon>
        <taxon>Lacipirellulaceae</taxon>
        <taxon>Aeoliella</taxon>
    </lineage>
</organism>
<keyword evidence="3" id="KW-1185">Reference proteome</keyword>
<dbReference type="AlphaFoldDB" id="A0A9X2JES5"/>
<dbReference type="Pfam" id="PF13472">
    <property type="entry name" value="Lipase_GDSL_2"/>
    <property type="match status" value="1"/>
</dbReference>